<dbReference type="Pfam" id="PF16798">
    <property type="entry name" value="DUF5069"/>
    <property type="match status" value="1"/>
</dbReference>
<name>C6HZI2_9BACT</name>
<evidence type="ECO:0000259" key="2">
    <source>
        <dbReference type="Pfam" id="PF16798"/>
    </source>
</evidence>
<evidence type="ECO:0000313" key="3">
    <source>
        <dbReference type="EMBL" id="EES52004.1"/>
    </source>
</evidence>
<evidence type="ECO:0000313" key="4">
    <source>
        <dbReference type="Proteomes" id="UP000009374"/>
    </source>
</evidence>
<evidence type="ECO:0000256" key="1">
    <source>
        <dbReference type="SAM" id="MobiDB-lite"/>
    </source>
</evidence>
<dbReference type="AlphaFoldDB" id="C6HZI2"/>
<feature type="region of interest" description="Disordered" evidence="1">
    <location>
        <begin position="105"/>
        <end position="132"/>
    </location>
</feature>
<dbReference type="InterPro" id="IPR031849">
    <property type="entry name" value="DUF5069"/>
</dbReference>
<dbReference type="Proteomes" id="UP000009374">
    <property type="component" value="Unassembled WGS sequence"/>
</dbReference>
<keyword evidence="4" id="KW-1185">Reference proteome</keyword>
<feature type="domain" description="DUF5069" evidence="2">
    <location>
        <begin position="7"/>
        <end position="64"/>
    </location>
</feature>
<dbReference type="EMBL" id="GG693882">
    <property type="protein sequence ID" value="EES52004.1"/>
    <property type="molecule type" value="Genomic_DNA"/>
</dbReference>
<protein>
    <recommendedName>
        <fullName evidence="2">DUF5069 domain-containing protein</fullName>
    </recommendedName>
</protein>
<organism evidence="3 4">
    <name type="scientific">Leptospirillum ferrodiazotrophum</name>
    <dbReference type="NCBI Taxonomy" id="412449"/>
    <lineage>
        <taxon>Bacteria</taxon>
        <taxon>Pseudomonadati</taxon>
        <taxon>Nitrospirota</taxon>
        <taxon>Nitrospiria</taxon>
        <taxon>Nitrospirales</taxon>
        <taxon>Nitrospiraceae</taxon>
        <taxon>Leptospirillum</taxon>
    </lineage>
</organism>
<accession>C6HZI2</accession>
<sequence length="132" mass="14264">MTGRTFLPRGPRETLLGIPWLARAVDKGRMALEGSLGDYEFPCPADAFILGLLGLSPEDFLRLLAGTDGPDLEAQLGGRVASLSPRERLSLEVFCVKNSRLFDSLDREEGRDPGAPPLPDAHPSHLTQGEAL</sequence>
<gene>
    <name evidence="3" type="ORF">UBAL3_95320040</name>
</gene>
<proteinExistence type="predicted"/>
<reference evidence="3 4" key="1">
    <citation type="journal article" date="2009" name="Appl. Environ. Microbiol.">
        <title>Community genomic and proteomic analyses of chemoautotrophic iron-oxidizing "Leptospirillum rubarum" (Group II) and "Leptospirillum ferrodiazotrophum" (Group III) bacteria in acid mine drainage biofilms.</title>
        <authorList>
            <person name="Goltsman D.S."/>
            <person name="Denef V.J."/>
            <person name="Singer S.W."/>
            <person name="VerBerkmoes N.C."/>
            <person name="Lefsrud M."/>
            <person name="Mueller R.S."/>
            <person name="Dick G.J."/>
            <person name="Sun C.L."/>
            <person name="Wheeler K.E."/>
            <person name="Zemla A."/>
            <person name="Baker B.J."/>
            <person name="Hauser L."/>
            <person name="Land M."/>
            <person name="Shah M.B."/>
            <person name="Thelen M.P."/>
            <person name="Hettich R.L."/>
            <person name="Banfield J.F."/>
        </authorList>
    </citation>
    <scope>NUCLEOTIDE SEQUENCE [LARGE SCALE GENOMIC DNA]</scope>
</reference>